<gene>
    <name evidence="12" type="ORF">PAHAL_7G103700</name>
</gene>
<organism evidence="12">
    <name type="scientific">Panicum hallii</name>
    <dbReference type="NCBI Taxonomy" id="206008"/>
    <lineage>
        <taxon>Eukaryota</taxon>
        <taxon>Viridiplantae</taxon>
        <taxon>Streptophyta</taxon>
        <taxon>Embryophyta</taxon>
        <taxon>Tracheophyta</taxon>
        <taxon>Spermatophyta</taxon>
        <taxon>Magnoliopsida</taxon>
        <taxon>Liliopsida</taxon>
        <taxon>Poales</taxon>
        <taxon>Poaceae</taxon>
        <taxon>PACMAD clade</taxon>
        <taxon>Panicoideae</taxon>
        <taxon>Panicodae</taxon>
        <taxon>Paniceae</taxon>
        <taxon>Panicinae</taxon>
        <taxon>Panicum</taxon>
        <taxon>Panicum sect. Panicum</taxon>
    </lineage>
</organism>
<evidence type="ECO:0000256" key="5">
    <source>
        <dbReference type="ARBA" id="ARBA00022964"/>
    </source>
</evidence>
<comment type="similarity">
    <text evidence="10">Belongs to the acireductone dioxygenase (ARD) family.</text>
</comment>
<dbReference type="CDD" id="cd02232">
    <property type="entry name" value="cupin_ARD"/>
    <property type="match status" value="1"/>
</dbReference>
<keyword evidence="8 10" id="KW-0486">Methionine biosynthesis</keyword>
<comment type="function">
    <text evidence="10">Catalyzes 2 different reactions between oxygen and the acireductone 1,2-dihydroxy-3-keto-5-methylthiopentene (DHK-MTPene) depending upon the metal bound in the active site. Fe-containing acireductone dioxygenase (Fe-ARD) produces formate and 2-keto-4-methylthiobutyrate (KMTB), the alpha-ketoacid precursor of methionine in the methionine recycle pathway. Ni-containing acireductone dioxygenase (Ni-ARD) produces methylthiopropionate, carbon monoxide and formate, and does not lie on the methionine recycle pathway.</text>
</comment>
<dbReference type="SUPFAM" id="SSF51182">
    <property type="entry name" value="RmlC-like cupins"/>
    <property type="match status" value="1"/>
</dbReference>
<evidence type="ECO:0000256" key="7">
    <source>
        <dbReference type="ARBA" id="ARBA00023004"/>
    </source>
</evidence>
<keyword evidence="1 10" id="KW-0963">Cytoplasm</keyword>
<name>A0A2T8IBT0_9POAL</name>
<dbReference type="GO" id="GO:0010308">
    <property type="term" value="F:acireductone dioxygenase (Ni2+-requiring) activity"/>
    <property type="evidence" value="ECO:0007669"/>
    <property type="project" value="UniProtKB-UniRule"/>
</dbReference>
<feature type="chain" id="PRO_5015719384" description="Acireductone dioxygenase" evidence="11">
    <location>
        <begin position="27"/>
        <end position="258"/>
    </location>
</feature>
<evidence type="ECO:0000256" key="6">
    <source>
        <dbReference type="ARBA" id="ARBA00023002"/>
    </source>
</evidence>
<dbReference type="EC" id="1.13.11.54" evidence="10"/>
<evidence type="ECO:0000256" key="10">
    <source>
        <dbReference type="HAMAP-Rule" id="MF_03154"/>
    </source>
</evidence>
<evidence type="ECO:0000256" key="9">
    <source>
        <dbReference type="ARBA" id="ARBA00023242"/>
    </source>
</evidence>
<dbReference type="GO" id="GO:0019509">
    <property type="term" value="P:L-methionine salvage from methylthioadenosine"/>
    <property type="evidence" value="ECO:0007669"/>
    <property type="project" value="UniProtKB-UniRule"/>
</dbReference>
<evidence type="ECO:0000256" key="4">
    <source>
        <dbReference type="ARBA" id="ARBA00022723"/>
    </source>
</evidence>
<keyword evidence="7 10" id="KW-0408">Iron</keyword>
<dbReference type="EMBL" id="CM008052">
    <property type="protein sequence ID" value="PVH35088.1"/>
    <property type="molecule type" value="Genomic_DNA"/>
</dbReference>
<evidence type="ECO:0000313" key="12">
    <source>
        <dbReference type="EMBL" id="PVH35088.1"/>
    </source>
</evidence>
<dbReference type="GO" id="GO:0005506">
    <property type="term" value="F:iron ion binding"/>
    <property type="evidence" value="ECO:0007669"/>
    <property type="project" value="UniProtKB-UniRule"/>
</dbReference>
<keyword evidence="2 10" id="KW-0533">Nickel</keyword>
<dbReference type="Proteomes" id="UP000243499">
    <property type="component" value="Chromosome 7"/>
</dbReference>
<evidence type="ECO:0000256" key="1">
    <source>
        <dbReference type="ARBA" id="ARBA00022490"/>
    </source>
</evidence>
<dbReference type="HAMAP" id="MF_03154">
    <property type="entry name" value="Salvage_MtnD_euk"/>
    <property type="match status" value="1"/>
</dbReference>
<keyword evidence="4 10" id="KW-0479">Metal-binding</keyword>
<keyword evidence="11" id="KW-0732">Signal</keyword>
<dbReference type="GO" id="GO:0010309">
    <property type="term" value="F:acireductone dioxygenase [iron(II)-requiring] activity"/>
    <property type="evidence" value="ECO:0007669"/>
    <property type="project" value="UniProtKB-UniRule"/>
</dbReference>
<dbReference type="PANTHER" id="PTHR23418:SF12">
    <property type="entry name" value="ACIREDUCTONE DIOXYGENASE 3"/>
    <property type="match status" value="1"/>
</dbReference>
<feature type="binding site" evidence="10">
    <location>
        <position position="158"/>
    </location>
    <ligand>
        <name>Fe(2+)</name>
        <dbReference type="ChEBI" id="CHEBI:29033"/>
        <note>for iron-dependent acireductone dioxygenase activity</note>
    </ligand>
</feature>
<dbReference type="InterPro" id="IPR004313">
    <property type="entry name" value="ARD"/>
</dbReference>
<dbReference type="InterPro" id="IPR027496">
    <property type="entry name" value="ARD_euk"/>
</dbReference>
<dbReference type="EC" id="1.13.11.53" evidence="10"/>
<dbReference type="FunFam" id="2.60.120.10:FF:000099">
    <property type="entry name" value="1,2-dihydroxy-3-keto-5-methylthiopentene dioxygenase"/>
    <property type="match status" value="1"/>
</dbReference>
<comment type="cofactor">
    <cofactor evidence="10">
        <name>Fe(2+)</name>
        <dbReference type="ChEBI" id="CHEBI:29033"/>
    </cofactor>
    <cofactor evidence="10">
        <name>Ni(2+)</name>
        <dbReference type="ChEBI" id="CHEBI:49786"/>
    </cofactor>
    <text evidence="10">Binds either 1 Fe or Ni cation per monomer. Iron-binding promotes an acireductone dioxygenase reaction producing 2-keto-4-methylthiobutyrate, while nickel-binding promotes an acireductone dioxygenase reaction producing 3-(methylsulfanyl)propanoate.</text>
</comment>
<evidence type="ECO:0000256" key="3">
    <source>
        <dbReference type="ARBA" id="ARBA00022605"/>
    </source>
</evidence>
<dbReference type="AlphaFoldDB" id="A0A2T8IBT0"/>
<dbReference type="InterPro" id="IPR011051">
    <property type="entry name" value="RmlC_Cupin_sf"/>
</dbReference>
<feature type="binding site" evidence="10">
    <location>
        <position position="162"/>
    </location>
    <ligand>
        <name>Fe(2+)</name>
        <dbReference type="ChEBI" id="CHEBI:29033"/>
        <note>for iron-dependent acireductone dioxygenase activity</note>
    </ligand>
</feature>
<dbReference type="GO" id="GO:0016151">
    <property type="term" value="F:nickel cation binding"/>
    <property type="evidence" value="ECO:0007669"/>
    <property type="project" value="UniProtKB-UniRule"/>
</dbReference>
<comment type="pathway">
    <text evidence="10">Amino-acid biosynthesis; L-methionine biosynthesis via salvage pathway; L-methionine from S-methyl-5-thio-alpha-D-ribose 1-phosphate: step 5/6.</text>
</comment>
<keyword evidence="9 10" id="KW-0539">Nucleus</keyword>
<comment type="catalytic activity">
    <reaction evidence="10">
        <text>1,2-dihydroxy-5-(methylsulfanyl)pent-1-en-3-one + O2 = 3-(methylsulfanyl)propanoate + CO + formate + 2 H(+)</text>
        <dbReference type="Rhea" id="RHEA:14161"/>
        <dbReference type="ChEBI" id="CHEBI:15378"/>
        <dbReference type="ChEBI" id="CHEBI:15379"/>
        <dbReference type="ChEBI" id="CHEBI:15740"/>
        <dbReference type="ChEBI" id="CHEBI:17245"/>
        <dbReference type="ChEBI" id="CHEBI:49016"/>
        <dbReference type="ChEBI" id="CHEBI:49252"/>
        <dbReference type="EC" id="1.13.11.53"/>
    </reaction>
</comment>
<dbReference type="PANTHER" id="PTHR23418">
    <property type="entry name" value="ACIREDUCTONE DIOXYGENASE"/>
    <property type="match status" value="1"/>
</dbReference>
<keyword evidence="3 10" id="KW-0028">Amino-acid biosynthesis</keyword>
<dbReference type="Gramene" id="PVH35088">
    <property type="protein sequence ID" value="PVH35088"/>
    <property type="gene ID" value="PAHAL_7G103700"/>
</dbReference>
<feature type="signal peptide" evidence="11">
    <location>
        <begin position="1"/>
        <end position="26"/>
    </location>
</feature>
<evidence type="ECO:0000256" key="11">
    <source>
        <dbReference type="SAM" id="SignalP"/>
    </source>
</evidence>
<protein>
    <recommendedName>
        <fullName evidence="10">Acireductone dioxygenase</fullName>
    </recommendedName>
    <alternativeName>
        <fullName evidence="10">Acireductone dioxygenase (Fe(2+)-requiring)</fullName>
        <shortName evidence="10">ARD'</shortName>
        <shortName evidence="10">Fe-ARD</shortName>
        <ecNumber evidence="10">1.13.11.54</ecNumber>
    </alternativeName>
    <alternativeName>
        <fullName evidence="10">Acireductone dioxygenase (Ni(2+)-requiring)</fullName>
        <shortName evidence="10">ARD</shortName>
        <shortName evidence="10">Ni-ARD</shortName>
        <ecNumber evidence="10">1.13.11.53</ecNumber>
    </alternativeName>
</protein>
<feature type="binding site" evidence="10">
    <location>
        <position position="156"/>
    </location>
    <ligand>
        <name>Fe(2+)</name>
        <dbReference type="ChEBI" id="CHEBI:29033"/>
        <note>for iron-dependent acireductone dioxygenase activity</note>
    </ligand>
</feature>
<feature type="binding site" evidence="10">
    <location>
        <position position="201"/>
    </location>
    <ligand>
        <name>Fe(2+)</name>
        <dbReference type="ChEBI" id="CHEBI:29033"/>
        <note>for iron-dependent acireductone dioxygenase activity</note>
    </ligand>
</feature>
<reference evidence="12" key="1">
    <citation type="submission" date="2018-04" db="EMBL/GenBank/DDBJ databases">
        <title>WGS assembly of Panicum hallii.</title>
        <authorList>
            <person name="Lovell J."/>
            <person name="Jenkins J."/>
            <person name="Lowry D."/>
            <person name="Mamidi S."/>
            <person name="Sreedasyam A."/>
            <person name="Weng X."/>
            <person name="Barry K."/>
            <person name="Bonette J."/>
            <person name="Campitelli B."/>
            <person name="Daum C."/>
            <person name="Gordon S."/>
            <person name="Gould B."/>
            <person name="Lipzen A."/>
            <person name="Macqueen A."/>
            <person name="Palacio-Mejia J."/>
            <person name="Plott C."/>
            <person name="Shakirov E."/>
            <person name="Shu S."/>
            <person name="Yoshinaga Y."/>
            <person name="Zane M."/>
            <person name="Rokhsar D."/>
            <person name="Grimwood J."/>
            <person name="Schmutz J."/>
            <person name="Juenger T."/>
        </authorList>
    </citation>
    <scope>NUCLEOTIDE SEQUENCE [LARGE SCALE GENOMIC DNA]</scope>
    <source>
        <strain evidence="12">FIL2</strain>
    </source>
</reference>
<dbReference type="InterPro" id="IPR014710">
    <property type="entry name" value="RmlC-like_jellyroll"/>
</dbReference>
<dbReference type="UniPathway" id="UPA00904">
    <property type="reaction ID" value="UER00878"/>
</dbReference>
<comment type="subcellular location">
    <subcellularLocation>
        <location evidence="10">Cytoplasm</location>
    </subcellularLocation>
    <subcellularLocation>
        <location evidence="10">Nucleus</location>
    </subcellularLocation>
</comment>
<feature type="binding site" evidence="10">
    <location>
        <position position="156"/>
    </location>
    <ligand>
        <name>Ni(2+)</name>
        <dbReference type="ChEBI" id="CHEBI:49786"/>
        <note>for nickel-dependent acireductone dioxygenase activity</note>
    </ligand>
</feature>
<dbReference type="Gene3D" id="2.60.120.10">
    <property type="entry name" value="Jelly Rolls"/>
    <property type="match status" value="1"/>
</dbReference>
<evidence type="ECO:0000256" key="2">
    <source>
        <dbReference type="ARBA" id="ARBA00022596"/>
    </source>
</evidence>
<dbReference type="Pfam" id="PF03079">
    <property type="entry name" value="ARD"/>
    <property type="match status" value="1"/>
</dbReference>
<dbReference type="GO" id="GO:0005634">
    <property type="term" value="C:nucleus"/>
    <property type="evidence" value="ECO:0007669"/>
    <property type="project" value="UniProtKB-SubCell"/>
</dbReference>
<evidence type="ECO:0000256" key="8">
    <source>
        <dbReference type="ARBA" id="ARBA00023167"/>
    </source>
</evidence>
<feature type="binding site" evidence="10">
    <location>
        <position position="162"/>
    </location>
    <ligand>
        <name>Ni(2+)</name>
        <dbReference type="ChEBI" id="CHEBI:49786"/>
        <note>for nickel-dependent acireductone dioxygenase activity</note>
    </ligand>
</feature>
<comment type="catalytic activity">
    <reaction evidence="10">
        <text>1,2-dihydroxy-5-(methylsulfanyl)pent-1-en-3-one + O2 = 4-methylsulfanyl-2-oxobutanoate + formate + 2 H(+)</text>
        <dbReference type="Rhea" id="RHEA:24504"/>
        <dbReference type="ChEBI" id="CHEBI:15378"/>
        <dbReference type="ChEBI" id="CHEBI:15379"/>
        <dbReference type="ChEBI" id="CHEBI:15740"/>
        <dbReference type="ChEBI" id="CHEBI:16723"/>
        <dbReference type="ChEBI" id="CHEBI:49252"/>
        <dbReference type="EC" id="1.13.11.54"/>
    </reaction>
</comment>
<sequence>MVNKRALLPKFALLALLVLQTREVRADSRVESFVHDELQFGQGLGLASIRSFHGDSAQDMLNGVDDVVQAWYMDDTTEEEDQRLPHRRQPDVPVPLSKLLDLGIFAMRLDADNHENDENLTMIRSQRGYLHMDIVTLTPEKMANYEAMIKRFFEEHLHADEEVRYCLEGSGYFDVRDEEDRWVRVSVRKGGLIVVPAGIYHRFTLDTNNYIKEARTGQHIIVLIMTISQQGNSIWQHCIKGGRSIGKRMEHNEIRKAN</sequence>
<keyword evidence="6 10" id="KW-0560">Oxidoreductase</keyword>
<feature type="binding site" evidence="10">
    <location>
        <position position="158"/>
    </location>
    <ligand>
        <name>Ni(2+)</name>
        <dbReference type="ChEBI" id="CHEBI:49786"/>
        <note>for nickel-dependent acireductone dioxygenase activity</note>
    </ligand>
</feature>
<dbReference type="GO" id="GO:0005737">
    <property type="term" value="C:cytoplasm"/>
    <property type="evidence" value="ECO:0007669"/>
    <property type="project" value="UniProtKB-SubCell"/>
</dbReference>
<proteinExistence type="inferred from homology"/>
<accession>A0A2T8IBT0</accession>
<keyword evidence="5 10" id="KW-0223">Dioxygenase</keyword>
<feature type="binding site" evidence="10">
    <location>
        <position position="201"/>
    </location>
    <ligand>
        <name>Ni(2+)</name>
        <dbReference type="ChEBI" id="CHEBI:49786"/>
        <note>for nickel-dependent acireductone dioxygenase activity</note>
    </ligand>
</feature>